<evidence type="ECO:0000259" key="2">
    <source>
        <dbReference type="Pfam" id="PF14893"/>
    </source>
</evidence>
<evidence type="ECO:0000256" key="1">
    <source>
        <dbReference type="SAM" id="MobiDB-lite"/>
    </source>
</evidence>
<organism evidence="3 4">
    <name type="scientific">Apolygus lucorum</name>
    <name type="common">Small green plant bug</name>
    <name type="synonym">Lygocoris lucorum</name>
    <dbReference type="NCBI Taxonomy" id="248454"/>
    <lineage>
        <taxon>Eukaryota</taxon>
        <taxon>Metazoa</taxon>
        <taxon>Ecdysozoa</taxon>
        <taxon>Arthropoda</taxon>
        <taxon>Hexapoda</taxon>
        <taxon>Insecta</taxon>
        <taxon>Pterygota</taxon>
        <taxon>Neoptera</taxon>
        <taxon>Paraneoptera</taxon>
        <taxon>Hemiptera</taxon>
        <taxon>Heteroptera</taxon>
        <taxon>Panheteroptera</taxon>
        <taxon>Cimicomorpha</taxon>
        <taxon>Miridae</taxon>
        <taxon>Mirini</taxon>
        <taxon>Apolygus</taxon>
    </lineage>
</organism>
<dbReference type="OrthoDB" id="6772952at2759"/>
<feature type="compositionally biased region" description="Basic residues" evidence="1">
    <location>
        <begin position="1"/>
        <end position="10"/>
    </location>
</feature>
<gene>
    <name evidence="3" type="ORF">GE061_016993</name>
</gene>
<sequence length="183" mass="21643">MTTRKKSRGKKTFDDDSDNDREDSTNKKSIQFKDFDVENFNADNEEWEYWYYRFGYALRACPVRVDDHKRDYLLAKISARAFRVLIDHFYAKELEAVTFDDFVAVLEKNYGRKDMSLCERLKFTQVTRAESETVVEYIARLRANLAIHCVNESEINSFSELITRAGSKRYYANTHPSRVDLRT</sequence>
<proteinExistence type="predicted"/>
<protein>
    <recommendedName>
        <fullName evidence="2">Paraneoplastic antigen Ma-like C-terminal domain-containing protein</fullName>
    </recommendedName>
</protein>
<feature type="region of interest" description="Disordered" evidence="1">
    <location>
        <begin position="1"/>
        <end position="25"/>
    </location>
</feature>
<evidence type="ECO:0000313" key="3">
    <source>
        <dbReference type="EMBL" id="KAF6208535.1"/>
    </source>
</evidence>
<dbReference type="AlphaFoldDB" id="A0A8S9XLQ9"/>
<dbReference type="InterPro" id="IPR048270">
    <property type="entry name" value="PNMA_C"/>
</dbReference>
<dbReference type="Proteomes" id="UP000466442">
    <property type="component" value="Unassembled WGS sequence"/>
</dbReference>
<name>A0A8S9XLQ9_APOLU</name>
<feature type="domain" description="Paraneoplastic antigen Ma-like C-terminal" evidence="2">
    <location>
        <begin position="42"/>
        <end position="153"/>
    </location>
</feature>
<keyword evidence="4" id="KW-1185">Reference proteome</keyword>
<comment type="caution">
    <text evidence="3">The sequence shown here is derived from an EMBL/GenBank/DDBJ whole genome shotgun (WGS) entry which is preliminary data.</text>
</comment>
<dbReference type="EMBL" id="WIXP02000007">
    <property type="protein sequence ID" value="KAF6208535.1"/>
    <property type="molecule type" value="Genomic_DNA"/>
</dbReference>
<evidence type="ECO:0000313" key="4">
    <source>
        <dbReference type="Proteomes" id="UP000466442"/>
    </source>
</evidence>
<dbReference type="Pfam" id="PF14893">
    <property type="entry name" value="PNMA"/>
    <property type="match status" value="1"/>
</dbReference>
<accession>A0A8S9XLQ9</accession>
<reference evidence="3" key="1">
    <citation type="journal article" date="2021" name="Mol. Ecol. Resour.">
        <title>Apolygus lucorum genome provides insights into omnivorousness and mesophyll feeding.</title>
        <authorList>
            <person name="Liu Y."/>
            <person name="Liu H."/>
            <person name="Wang H."/>
            <person name="Huang T."/>
            <person name="Liu B."/>
            <person name="Yang B."/>
            <person name="Yin L."/>
            <person name="Li B."/>
            <person name="Zhang Y."/>
            <person name="Zhang S."/>
            <person name="Jiang F."/>
            <person name="Zhang X."/>
            <person name="Ren Y."/>
            <person name="Wang B."/>
            <person name="Wang S."/>
            <person name="Lu Y."/>
            <person name="Wu K."/>
            <person name="Fan W."/>
            <person name="Wang G."/>
        </authorList>
    </citation>
    <scope>NUCLEOTIDE SEQUENCE</scope>
    <source>
        <strain evidence="3">12Hb</strain>
    </source>
</reference>